<feature type="region of interest" description="Disordered" evidence="1">
    <location>
        <begin position="39"/>
        <end position="62"/>
    </location>
</feature>
<accession>A0A396IT34</accession>
<reference evidence="2" key="1">
    <citation type="journal article" date="2018" name="Nat. Plants">
        <title>Whole-genome landscape of Medicago truncatula symbiotic genes.</title>
        <authorList>
            <person name="Pecrix Y."/>
            <person name="Gamas P."/>
            <person name="Carrere S."/>
        </authorList>
    </citation>
    <scope>NUCLEOTIDE SEQUENCE</scope>
    <source>
        <tissue evidence="2">Leaves</tissue>
    </source>
</reference>
<name>A0A396IT34_MEDTR</name>
<evidence type="ECO:0000256" key="1">
    <source>
        <dbReference type="SAM" id="MobiDB-lite"/>
    </source>
</evidence>
<sequence length="106" mass="11976">MGLIKDTGMRLPTVVHETIRNPITDNFIKYYIFGETKKSQGKQASSSRAPPSQFEPQPHFSHFDPHTTLLLILQTTPNGNTSAILIHETCWRQLTVLTHIFSSLSI</sequence>
<dbReference type="Proteomes" id="UP000265566">
    <property type="component" value="Chromosome 3"/>
</dbReference>
<gene>
    <name evidence="2" type="ORF">MtrunA17_Chr3g0087071</name>
</gene>
<dbReference type="Gramene" id="rna14012">
    <property type="protein sequence ID" value="RHN66097.1"/>
    <property type="gene ID" value="gene14012"/>
</dbReference>
<organism evidence="2">
    <name type="scientific">Medicago truncatula</name>
    <name type="common">Barrel medic</name>
    <name type="synonym">Medicago tribuloides</name>
    <dbReference type="NCBI Taxonomy" id="3880"/>
    <lineage>
        <taxon>Eukaryota</taxon>
        <taxon>Viridiplantae</taxon>
        <taxon>Streptophyta</taxon>
        <taxon>Embryophyta</taxon>
        <taxon>Tracheophyta</taxon>
        <taxon>Spermatophyta</taxon>
        <taxon>Magnoliopsida</taxon>
        <taxon>eudicotyledons</taxon>
        <taxon>Gunneridae</taxon>
        <taxon>Pentapetalae</taxon>
        <taxon>rosids</taxon>
        <taxon>fabids</taxon>
        <taxon>Fabales</taxon>
        <taxon>Fabaceae</taxon>
        <taxon>Papilionoideae</taxon>
        <taxon>50 kb inversion clade</taxon>
        <taxon>NPAAA clade</taxon>
        <taxon>Hologalegina</taxon>
        <taxon>IRL clade</taxon>
        <taxon>Trifolieae</taxon>
        <taxon>Medicago</taxon>
    </lineage>
</organism>
<dbReference type="EMBL" id="PSQE01000003">
    <property type="protein sequence ID" value="RHN66097.1"/>
    <property type="molecule type" value="Genomic_DNA"/>
</dbReference>
<protein>
    <submittedName>
        <fullName evidence="2">Uncharacterized protein</fullName>
    </submittedName>
</protein>
<feature type="compositionally biased region" description="Polar residues" evidence="1">
    <location>
        <begin position="41"/>
        <end position="50"/>
    </location>
</feature>
<comment type="caution">
    <text evidence="2">The sequence shown here is derived from an EMBL/GenBank/DDBJ whole genome shotgun (WGS) entry which is preliminary data.</text>
</comment>
<dbReference type="AlphaFoldDB" id="A0A396IT34"/>
<proteinExistence type="predicted"/>
<evidence type="ECO:0000313" key="2">
    <source>
        <dbReference type="EMBL" id="RHN66097.1"/>
    </source>
</evidence>